<gene>
    <name evidence="2" type="ORF">DFP72DRAFT_1048516</name>
</gene>
<dbReference type="Proteomes" id="UP000521943">
    <property type="component" value="Unassembled WGS sequence"/>
</dbReference>
<accession>A0A8H6HQ28</accession>
<protein>
    <submittedName>
        <fullName evidence="2">Uncharacterized protein</fullName>
    </submittedName>
</protein>
<sequence length="136" mass="15349">MHFKSTLSLLSTVALAVSSAHAAAISSRQEETLPWTVACTYTVTTQREFWEIQLLDEFGWLSIVPLLRQTTNGNNKGSEIIEVDEEAKRGKFRNLGVWAANFTEDGARVFLRDLKGKTETTFSNTEWVFEDVVCED</sequence>
<name>A0A8H6HQ28_9AGAR</name>
<feature type="signal peptide" evidence="1">
    <location>
        <begin position="1"/>
        <end position="22"/>
    </location>
</feature>
<keyword evidence="1" id="KW-0732">Signal</keyword>
<reference evidence="2 3" key="1">
    <citation type="submission" date="2020-07" db="EMBL/GenBank/DDBJ databases">
        <title>Comparative genomics of pyrophilous fungi reveals a link between fire events and developmental genes.</title>
        <authorList>
            <consortium name="DOE Joint Genome Institute"/>
            <person name="Steindorff A.S."/>
            <person name="Carver A."/>
            <person name="Calhoun S."/>
            <person name="Stillman K."/>
            <person name="Liu H."/>
            <person name="Lipzen A."/>
            <person name="Pangilinan J."/>
            <person name="Labutti K."/>
            <person name="Bruns T.D."/>
            <person name="Grigoriev I.V."/>
        </authorList>
    </citation>
    <scope>NUCLEOTIDE SEQUENCE [LARGE SCALE GENOMIC DNA]</scope>
    <source>
        <strain evidence="2 3">CBS 144469</strain>
    </source>
</reference>
<dbReference type="EMBL" id="JACGCI010000058">
    <property type="protein sequence ID" value="KAF6750282.1"/>
    <property type="molecule type" value="Genomic_DNA"/>
</dbReference>
<comment type="caution">
    <text evidence="2">The sequence shown here is derived from an EMBL/GenBank/DDBJ whole genome shotgun (WGS) entry which is preliminary data.</text>
</comment>
<evidence type="ECO:0000313" key="3">
    <source>
        <dbReference type="Proteomes" id="UP000521943"/>
    </source>
</evidence>
<dbReference type="AlphaFoldDB" id="A0A8H6HQ28"/>
<feature type="chain" id="PRO_5034743017" evidence="1">
    <location>
        <begin position="23"/>
        <end position="136"/>
    </location>
</feature>
<keyword evidence="3" id="KW-1185">Reference proteome</keyword>
<organism evidence="2 3">
    <name type="scientific">Ephemerocybe angulata</name>
    <dbReference type="NCBI Taxonomy" id="980116"/>
    <lineage>
        <taxon>Eukaryota</taxon>
        <taxon>Fungi</taxon>
        <taxon>Dikarya</taxon>
        <taxon>Basidiomycota</taxon>
        <taxon>Agaricomycotina</taxon>
        <taxon>Agaricomycetes</taxon>
        <taxon>Agaricomycetidae</taxon>
        <taxon>Agaricales</taxon>
        <taxon>Agaricineae</taxon>
        <taxon>Psathyrellaceae</taxon>
        <taxon>Ephemerocybe</taxon>
    </lineage>
</organism>
<evidence type="ECO:0000256" key="1">
    <source>
        <dbReference type="SAM" id="SignalP"/>
    </source>
</evidence>
<proteinExistence type="predicted"/>
<evidence type="ECO:0000313" key="2">
    <source>
        <dbReference type="EMBL" id="KAF6750282.1"/>
    </source>
</evidence>